<dbReference type="InterPro" id="IPR050574">
    <property type="entry name" value="HPF/YfiA_ribosome-assoc"/>
</dbReference>
<dbReference type="HAMAP" id="MF_00839">
    <property type="entry name" value="HPF"/>
    <property type="match status" value="1"/>
</dbReference>
<proteinExistence type="inferred from homology"/>
<dbReference type="PANTHER" id="PTHR33231:SF1">
    <property type="entry name" value="30S RIBOSOMAL PROTEIN"/>
    <property type="match status" value="1"/>
</dbReference>
<organism evidence="6 7">
    <name type="scientific">Paramesorhizobium deserti</name>
    <dbReference type="NCBI Taxonomy" id="1494590"/>
    <lineage>
        <taxon>Bacteria</taxon>
        <taxon>Pseudomonadati</taxon>
        <taxon>Pseudomonadota</taxon>
        <taxon>Alphaproteobacteria</taxon>
        <taxon>Hyphomicrobiales</taxon>
        <taxon>Phyllobacteriaceae</taxon>
        <taxon>Paramesorhizobium</taxon>
    </lineage>
</organism>
<gene>
    <name evidence="4" type="primary">hpf</name>
    <name evidence="6" type="ORF">ATN84_03815</name>
</gene>
<dbReference type="PANTHER" id="PTHR33231">
    <property type="entry name" value="30S RIBOSOMAL PROTEIN"/>
    <property type="match status" value="1"/>
</dbReference>
<dbReference type="RefSeq" id="WP_068880168.1">
    <property type="nucleotide sequence ID" value="NZ_LNTU01000001.1"/>
</dbReference>
<evidence type="ECO:0000256" key="1">
    <source>
        <dbReference type="ARBA" id="ARBA00022845"/>
    </source>
</evidence>
<evidence type="ECO:0000259" key="5">
    <source>
        <dbReference type="Pfam" id="PF16321"/>
    </source>
</evidence>
<evidence type="ECO:0000256" key="2">
    <source>
        <dbReference type="ARBA" id="ARBA00038695"/>
    </source>
</evidence>
<comment type="similarity">
    <text evidence="4">Belongs to the HPF/YfiA ribosome-associated protein family. Long HPF subfamily.</text>
</comment>
<dbReference type="NCBIfam" id="TIGR00741">
    <property type="entry name" value="yfiA"/>
    <property type="match status" value="1"/>
</dbReference>
<comment type="subunit">
    <text evidence="2">Associates exclusively with 100S ribosomes, which are dimers of 70S ribosomes.</text>
</comment>
<dbReference type="InterPro" id="IPR038416">
    <property type="entry name" value="Ribosom_S30AE_C_sf"/>
</dbReference>
<name>A0A135I0G6_9HYPH</name>
<evidence type="ECO:0000313" key="7">
    <source>
        <dbReference type="Proteomes" id="UP000070107"/>
    </source>
</evidence>
<dbReference type="GO" id="GO:0045900">
    <property type="term" value="P:negative regulation of translational elongation"/>
    <property type="evidence" value="ECO:0007669"/>
    <property type="project" value="TreeGrafter"/>
</dbReference>
<reference evidence="6 7" key="1">
    <citation type="submission" date="2015-11" db="EMBL/GenBank/DDBJ databases">
        <title>Draft genome sequence of Paramesorhizobium deserti A-3-E, a strain highly resistant to diverse beta-lactam antibiotics.</title>
        <authorList>
            <person name="Lv R."/>
            <person name="Yang X."/>
            <person name="Fang N."/>
            <person name="Guo J."/>
            <person name="Luo X."/>
            <person name="Peng F."/>
            <person name="Yang R."/>
            <person name="Cui Y."/>
            <person name="Fang C."/>
            <person name="Song Y."/>
        </authorList>
    </citation>
    <scope>NUCLEOTIDE SEQUENCE [LARGE SCALE GENOMIC DNA]</scope>
    <source>
        <strain evidence="6 7">A-3-E</strain>
    </source>
</reference>
<evidence type="ECO:0000313" key="6">
    <source>
        <dbReference type="EMBL" id="KXF78898.1"/>
    </source>
</evidence>
<dbReference type="Gene3D" id="3.30.505.50">
    <property type="entry name" value="Sigma 54 modulation/S30EA ribosomal protein, C-terminal domain"/>
    <property type="match status" value="1"/>
</dbReference>
<protein>
    <recommendedName>
        <fullName evidence="3 4">Ribosome hibernation promoting factor</fullName>
        <shortName evidence="4">HPF</shortName>
    </recommendedName>
</protein>
<keyword evidence="7" id="KW-1185">Reference proteome</keyword>
<dbReference type="Gene3D" id="3.30.160.100">
    <property type="entry name" value="Ribosome hibernation promotion factor-like"/>
    <property type="match status" value="1"/>
</dbReference>
<dbReference type="InterPro" id="IPR036567">
    <property type="entry name" value="RHF-like"/>
</dbReference>
<keyword evidence="4" id="KW-0963">Cytoplasm</keyword>
<comment type="subcellular location">
    <subcellularLocation>
        <location evidence="4">Cytoplasm</location>
    </subcellularLocation>
</comment>
<dbReference type="CDD" id="cd00552">
    <property type="entry name" value="RaiA"/>
    <property type="match status" value="1"/>
</dbReference>
<dbReference type="InterPro" id="IPR003489">
    <property type="entry name" value="RHF/RaiA"/>
</dbReference>
<dbReference type="STRING" id="1494590.ATN84_03815"/>
<feature type="domain" description="Sigma 54 modulation/S30EA ribosomal protein C-terminal" evidence="5">
    <location>
        <begin position="129"/>
        <end position="182"/>
    </location>
</feature>
<evidence type="ECO:0000256" key="4">
    <source>
        <dbReference type="HAMAP-Rule" id="MF_00839"/>
    </source>
</evidence>
<sequence length="197" mass="21690">MSLRVSGKHMDIGDAFRIRIEDRISEAIGKYFDGGYSGHVTVVKSSSRFSADCMLHLDTGATLQTTGEAQDPQLAFDAAADKIETRLRRYKRRLKSHQVANNNSAYDDVVYRVMSPAPEDDEAMPEDYAPTVVAETSVSLRTMSVASAVVELDLKDSPVLVFRNAGNNEVNIVYRRADGNIGWIDPSTVTGEKVSRS</sequence>
<dbReference type="GO" id="GO:0043024">
    <property type="term" value="F:ribosomal small subunit binding"/>
    <property type="evidence" value="ECO:0007669"/>
    <property type="project" value="TreeGrafter"/>
</dbReference>
<dbReference type="GO" id="GO:0022627">
    <property type="term" value="C:cytosolic small ribosomal subunit"/>
    <property type="evidence" value="ECO:0007669"/>
    <property type="project" value="TreeGrafter"/>
</dbReference>
<dbReference type="InterPro" id="IPR034694">
    <property type="entry name" value="HPF_long/plastid"/>
</dbReference>
<dbReference type="InterPro" id="IPR032528">
    <property type="entry name" value="Ribosom_S30AE_C"/>
</dbReference>
<dbReference type="Proteomes" id="UP000070107">
    <property type="component" value="Unassembled WGS sequence"/>
</dbReference>
<accession>A0A135I0G6</accession>
<comment type="caution">
    <text evidence="6">The sequence shown here is derived from an EMBL/GenBank/DDBJ whole genome shotgun (WGS) entry which is preliminary data.</text>
</comment>
<evidence type="ECO:0000256" key="3">
    <source>
        <dbReference type="ARBA" id="ARBA00041148"/>
    </source>
</evidence>
<keyword evidence="1 4" id="KW-0810">Translation regulation</keyword>
<comment type="function">
    <text evidence="4">Required for dimerization of active 70S ribosomes into 100S ribosomes in stationary phase; 100S ribosomes are translationally inactive and sometimes present during exponential growth.</text>
</comment>
<dbReference type="EMBL" id="LNTU01000001">
    <property type="protein sequence ID" value="KXF78898.1"/>
    <property type="molecule type" value="Genomic_DNA"/>
</dbReference>
<dbReference type="Pfam" id="PF16321">
    <property type="entry name" value="Ribosom_S30AE_C"/>
    <property type="match status" value="1"/>
</dbReference>
<dbReference type="Pfam" id="PF02482">
    <property type="entry name" value="Ribosomal_S30AE"/>
    <property type="match status" value="1"/>
</dbReference>
<dbReference type="OrthoDB" id="9794975at2"/>
<dbReference type="SUPFAM" id="SSF69754">
    <property type="entry name" value="Ribosome binding protein Y (YfiA homologue)"/>
    <property type="match status" value="1"/>
</dbReference>
<dbReference type="AlphaFoldDB" id="A0A135I0G6"/>
<comment type="subunit">
    <text evidence="4">Interacts with 100S ribosomes.</text>
</comment>